<dbReference type="AlphaFoldDB" id="B7JPD2"/>
<evidence type="ECO:0000313" key="4">
    <source>
        <dbReference type="Proteomes" id="UP000001363"/>
    </source>
</evidence>
<dbReference type="Pfam" id="PF13884">
    <property type="entry name" value="Peptidase_S74"/>
    <property type="match status" value="1"/>
</dbReference>
<dbReference type="RefSeq" id="WP_000594201.1">
    <property type="nucleotide sequence ID" value="NC_011773.1"/>
</dbReference>
<accession>B7JPD2</accession>
<dbReference type="HOGENOM" id="CLU_020112_0_0_9"/>
<reference evidence="3 4" key="1">
    <citation type="submission" date="2008-10" db="EMBL/GenBank/DDBJ databases">
        <title>Genome sequence of Bacillus cereus AH820.</title>
        <authorList>
            <person name="Dodson R.J."/>
            <person name="Durkin A.S."/>
            <person name="Rosovitz M.J."/>
            <person name="Rasko D.A."/>
            <person name="Hoffmaster A."/>
            <person name="Ravel J."/>
            <person name="Sutton G."/>
        </authorList>
    </citation>
    <scope>NUCLEOTIDE SEQUENCE [LARGE SCALE GENOMIC DNA]</scope>
    <source>
        <strain evidence="3 4">AH820</strain>
    </source>
</reference>
<dbReference type="InterPro" id="IPR010572">
    <property type="entry name" value="Tail_dom"/>
</dbReference>
<dbReference type="EMBL" id="CP001283">
    <property type="protein sequence ID" value="ACK91218.1"/>
    <property type="molecule type" value="Genomic_DNA"/>
</dbReference>
<evidence type="ECO:0000259" key="2">
    <source>
        <dbReference type="PROSITE" id="PS51688"/>
    </source>
</evidence>
<dbReference type="InterPro" id="IPR030392">
    <property type="entry name" value="S74_ICA"/>
</dbReference>
<evidence type="ECO:0000256" key="1">
    <source>
        <dbReference type="SAM" id="Coils"/>
    </source>
</evidence>
<feature type="domain" description="Peptidase S74" evidence="2">
    <location>
        <begin position="678"/>
        <end position="790"/>
    </location>
</feature>
<dbReference type="Pfam" id="PF06605">
    <property type="entry name" value="Prophage_tail"/>
    <property type="match status" value="1"/>
</dbReference>
<dbReference type="KEGG" id="bcu:BCAH820_0599"/>
<proteinExistence type="predicted"/>
<dbReference type="InterPro" id="IPR007119">
    <property type="entry name" value="Phage_tail_spike_N"/>
</dbReference>
<keyword evidence="1" id="KW-0175">Coiled coil</keyword>
<gene>
    <name evidence="3" type="ordered locus">BCAH820_0599</name>
</gene>
<protein>
    <submittedName>
        <fullName evidence="3">Phage endopeptidase</fullName>
    </submittedName>
</protein>
<dbReference type="NCBIfam" id="TIGR01665">
    <property type="entry name" value="put_anti_recept"/>
    <property type="match status" value="1"/>
</dbReference>
<dbReference type="PROSITE" id="PS51688">
    <property type="entry name" value="ICA"/>
    <property type="match status" value="1"/>
</dbReference>
<sequence>MIKLYRADETDFTHNGIGILDKHIYDATVAEELNGLFAFTFSYPLFAPYGIDINGMSIVKVPTPDGEQLFRVVHSRPSMGELTVQCYHIFYDLTENLIEDIFIQTTNGNGAMSRISSGCQYKHPFTFYSDSTTIASARIVRKNPVEALLDSDLDNSFINRWGGELQRDNFVVKMLQYRGTDRGVVIQHKKDLLGYEGNIDWKSPITRIMPQGFNGLLLPEKYVDSQDINKYPHPKIRVVEFKDIKAAIGENADDEDAVPLEEAYKKLRQAAKEMFMIRKVDQPKATYKVEFQELSQTEEYKDYAILQRVYLGDTVTVEHKEDNLNIQAKAISYKYDPIKKEYIEITLGNFKESFTNMVSKLDQMQDEINKVSEMPNSILNAAKENATKLINSGFGGNVRIYPERILIMDTKDEMTARKVWQWNINGLGYSSKGINGPYETAITNDGRIVADFITAGTLTGDLVRGGEVTGSTLRTNDGWNYVHIQKQFIRLMESDLCRVYLGYYKDRESQIQPTIVLGGDSSFQDGSVVLSKQPTQGFLGIINGKDSNGDPYFVSSVMFRRSGDLVLKGGMNGTVTVNSGKGINHYANSGSYWVEATDGIGLKGGNKNVLIDSRTAIVFSLKDKNMLDVVDYNGDTDLRFQTLTLRNGASSYAGKLQVKSGAGTSFAPVMASNFETSSQRKYKTNIRDVQFNALEKIMALNIQQYNLKTDMEQLYEMRMNRQEDDDTVLTTKDITTRYGWIADDENNPECFVTKERNAAEIYSSLAVLIQAFQDEKHAKDNEIQKLKHENELMNRRIEVLEKLVVQN</sequence>
<dbReference type="Proteomes" id="UP000001363">
    <property type="component" value="Chromosome"/>
</dbReference>
<name>B7JPD2_BACC0</name>
<organism evidence="3 4">
    <name type="scientific">Bacillus cereus (strain AH820)</name>
    <dbReference type="NCBI Taxonomy" id="405535"/>
    <lineage>
        <taxon>Bacteria</taxon>
        <taxon>Bacillati</taxon>
        <taxon>Bacillota</taxon>
        <taxon>Bacilli</taxon>
        <taxon>Bacillales</taxon>
        <taxon>Bacillaceae</taxon>
        <taxon>Bacillus</taxon>
        <taxon>Bacillus cereus group</taxon>
    </lineage>
</organism>
<evidence type="ECO:0000313" key="3">
    <source>
        <dbReference type="EMBL" id="ACK91218.1"/>
    </source>
</evidence>
<feature type="coiled-coil region" evidence="1">
    <location>
        <begin position="769"/>
        <end position="803"/>
    </location>
</feature>